<dbReference type="Proteomes" id="UP000236655">
    <property type="component" value="Chromosome"/>
</dbReference>
<evidence type="ECO:0000313" key="4">
    <source>
        <dbReference type="Proteomes" id="UP000236655"/>
    </source>
</evidence>
<keyword evidence="1" id="KW-0694">RNA-binding</keyword>
<dbReference type="InterPro" id="IPR052462">
    <property type="entry name" value="SLIRP/GR-RBP-like"/>
</dbReference>
<dbReference type="SUPFAM" id="SSF54928">
    <property type="entry name" value="RNA-binding domain, RBD"/>
    <property type="match status" value="1"/>
</dbReference>
<dbReference type="EMBL" id="CP024847">
    <property type="protein sequence ID" value="AUR51945.1"/>
    <property type="molecule type" value="Genomic_DNA"/>
</dbReference>
<evidence type="ECO:0000259" key="2">
    <source>
        <dbReference type="PROSITE" id="PS50102"/>
    </source>
</evidence>
<dbReference type="Gene3D" id="3.30.70.330">
    <property type="match status" value="1"/>
</dbReference>
<dbReference type="SMART" id="SM00360">
    <property type="entry name" value="RRM"/>
    <property type="match status" value="1"/>
</dbReference>
<dbReference type="InterPro" id="IPR035979">
    <property type="entry name" value="RBD_domain_sf"/>
</dbReference>
<reference evidence="4" key="1">
    <citation type="submission" date="2017-11" db="EMBL/GenBank/DDBJ databases">
        <authorList>
            <person name="Chan K.G."/>
            <person name="Lee L.S."/>
        </authorList>
    </citation>
    <scope>NUCLEOTIDE SEQUENCE [LARGE SCALE GENOMIC DNA]</scope>
    <source>
        <strain evidence="4">DSM 100970</strain>
    </source>
</reference>
<dbReference type="InterPro" id="IPR012677">
    <property type="entry name" value="Nucleotide-bd_a/b_plait_sf"/>
</dbReference>
<sequence length="87" mass="9796">MSNTKLFVAGLDWSIDTNELKQIFGQYGTVIYGKVVTDENKRSRGFGFVEMSSHEEAQACLNNLNSSVQKKRQIVVKWKEDKPAGQA</sequence>
<evidence type="ECO:0000313" key="3">
    <source>
        <dbReference type="EMBL" id="AUR51945.1"/>
    </source>
</evidence>
<dbReference type="AlphaFoldDB" id="A0A2I7N6V1"/>
<evidence type="ECO:0000256" key="1">
    <source>
        <dbReference type="ARBA" id="ARBA00022884"/>
    </source>
</evidence>
<dbReference type="InterPro" id="IPR000504">
    <property type="entry name" value="RRM_dom"/>
</dbReference>
<dbReference type="RefSeq" id="WP_102951241.1">
    <property type="nucleotide sequence ID" value="NZ_CP024847.1"/>
</dbReference>
<dbReference type="GO" id="GO:0003723">
    <property type="term" value="F:RNA binding"/>
    <property type="evidence" value="ECO:0007669"/>
    <property type="project" value="UniProtKB-KW"/>
</dbReference>
<organism evidence="3 4">
    <name type="scientific">Aquella oligotrophica</name>
    <dbReference type="NCBI Taxonomy" id="2067065"/>
    <lineage>
        <taxon>Bacteria</taxon>
        <taxon>Pseudomonadati</taxon>
        <taxon>Pseudomonadota</taxon>
        <taxon>Betaproteobacteria</taxon>
        <taxon>Neisseriales</taxon>
        <taxon>Neisseriaceae</taxon>
        <taxon>Aquella</taxon>
    </lineage>
</organism>
<dbReference type="PANTHER" id="PTHR48027">
    <property type="entry name" value="HETEROGENEOUS NUCLEAR RIBONUCLEOPROTEIN 87F-RELATED"/>
    <property type="match status" value="1"/>
</dbReference>
<protein>
    <submittedName>
        <fullName evidence="3">RNA-binding protein</fullName>
    </submittedName>
</protein>
<accession>A0A2I7N6V1</accession>
<dbReference type="KEGG" id="nba:CUN60_06425"/>
<keyword evidence="4" id="KW-1185">Reference proteome</keyword>
<dbReference type="PROSITE" id="PS50102">
    <property type="entry name" value="RRM"/>
    <property type="match status" value="1"/>
</dbReference>
<gene>
    <name evidence="3" type="ORF">CUN60_06425</name>
</gene>
<feature type="domain" description="RRM" evidence="2">
    <location>
        <begin position="4"/>
        <end position="81"/>
    </location>
</feature>
<name>A0A2I7N6V1_9NEIS</name>
<dbReference type="Pfam" id="PF00076">
    <property type="entry name" value="RRM_1"/>
    <property type="match status" value="1"/>
</dbReference>
<proteinExistence type="predicted"/>
<dbReference type="OrthoDB" id="9798855at2"/>